<dbReference type="EMBL" id="DVHK01000110">
    <property type="protein sequence ID" value="HIR67448.1"/>
    <property type="molecule type" value="Genomic_DNA"/>
</dbReference>
<feature type="transmembrane region" description="Helical" evidence="1">
    <location>
        <begin position="194"/>
        <end position="213"/>
    </location>
</feature>
<feature type="transmembrane region" description="Helical" evidence="1">
    <location>
        <begin position="91"/>
        <end position="107"/>
    </location>
</feature>
<name>A0A9D1J9G0_9FIRM</name>
<dbReference type="Pfam" id="PF14501">
    <property type="entry name" value="HATPase_c_5"/>
    <property type="match status" value="1"/>
</dbReference>
<dbReference type="InterPro" id="IPR032834">
    <property type="entry name" value="NatK-like_C"/>
</dbReference>
<feature type="transmembrane region" description="Helical" evidence="1">
    <location>
        <begin position="161"/>
        <end position="182"/>
    </location>
</feature>
<keyword evidence="1" id="KW-0472">Membrane</keyword>
<sequence>MNVLHYIVILLQDYNFRLFWAELLFMLFLPRRSRYALRMLVWLPLLVLPPVLGEFVQADAFRIGNYTWSFMLWYAYSIFAFAFCNKANVGTLIYAVVSAYALQNVFADFEIFMRLTWFDERSIACSAAGLALMVVIYVAGFFLFIVPWSKKLKMGLTVNRASMLAISAATLLIINVLSSFMVNASTTDQNLADLGLLFGICTLVIMALLSNVYDKSYIQYEKEMMDRMLFEQDRQRKLAQQTIDLINMKCHDMKHQLAAWRKDAGGVPDEFYTKTLDSISIYDSYFNTGNRSLDLVLTEKSLRCNNLHINFTCIADGAALGFMSASDIYSFFGNAIDNAVECLMNYGEDKRNLSLNVRKVRQGWLSITVENYCEDNLSFEGGLPVTTKTDDKGYHGFGTKSMRYIVEELYGGHLSMERKGNIFCVTAVMPMENKS</sequence>
<feature type="transmembrane region" description="Helical" evidence="1">
    <location>
        <begin position="35"/>
        <end position="53"/>
    </location>
</feature>
<feature type="transmembrane region" description="Helical" evidence="1">
    <location>
        <begin position="65"/>
        <end position="84"/>
    </location>
</feature>
<dbReference type="GO" id="GO:0016301">
    <property type="term" value="F:kinase activity"/>
    <property type="evidence" value="ECO:0007669"/>
    <property type="project" value="UniProtKB-KW"/>
</dbReference>
<dbReference type="InterPro" id="IPR036890">
    <property type="entry name" value="HATPase_C_sf"/>
</dbReference>
<keyword evidence="3" id="KW-0808">Transferase</keyword>
<accession>A0A9D1J9G0</accession>
<keyword evidence="1" id="KW-1133">Transmembrane helix</keyword>
<reference evidence="3" key="1">
    <citation type="submission" date="2020-10" db="EMBL/GenBank/DDBJ databases">
        <authorList>
            <person name="Gilroy R."/>
        </authorList>
    </citation>
    <scope>NUCLEOTIDE SEQUENCE</scope>
    <source>
        <strain evidence="3">ChiW16-3235</strain>
    </source>
</reference>
<evidence type="ECO:0000313" key="4">
    <source>
        <dbReference type="Proteomes" id="UP000823913"/>
    </source>
</evidence>
<organism evidence="3 4">
    <name type="scientific">Candidatus Coproplasma avicola</name>
    <dbReference type="NCBI Taxonomy" id="2840744"/>
    <lineage>
        <taxon>Bacteria</taxon>
        <taxon>Bacillati</taxon>
        <taxon>Bacillota</taxon>
        <taxon>Clostridia</taxon>
        <taxon>Eubacteriales</taxon>
        <taxon>Candidatus Coproplasma</taxon>
    </lineage>
</organism>
<dbReference type="AlphaFoldDB" id="A0A9D1J9G0"/>
<keyword evidence="3" id="KW-0418">Kinase</keyword>
<keyword evidence="1" id="KW-0812">Transmembrane</keyword>
<evidence type="ECO:0000259" key="2">
    <source>
        <dbReference type="Pfam" id="PF14501"/>
    </source>
</evidence>
<gene>
    <name evidence="3" type="ORF">IAB94_05330</name>
</gene>
<evidence type="ECO:0000256" key="1">
    <source>
        <dbReference type="SAM" id="Phobius"/>
    </source>
</evidence>
<feature type="transmembrane region" description="Helical" evidence="1">
    <location>
        <begin position="127"/>
        <end position="149"/>
    </location>
</feature>
<comment type="caution">
    <text evidence="3">The sequence shown here is derived from an EMBL/GenBank/DDBJ whole genome shotgun (WGS) entry which is preliminary data.</text>
</comment>
<feature type="domain" description="Sensor histidine kinase NatK-like C-terminal" evidence="2">
    <location>
        <begin position="323"/>
        <end position="428"/>
    </location>
</feature>
<dbReference type="Gene3D" id="3.30.565.10">
    <property type="entry name" value="Histidine kinase-like ATPase, C-terminal domain"/>
    <property type="match status" value="1"/>
</dbReference>
<evidence type="ECO:0000313" key="3">
    <source>
        <dbReference type="EMBL" id="HIR67448.1"/>
    </source>
</evidence>
<proteinExistence type="predicted"/>
<protein>
    <submittedName>
        <fullName evidence="3">Sensor histidine kinase</fullName>
    </submittedName>
</protein>
<dbReference type="CDD" id="cd16935">
    <property type="entry name" value="HATPase_AgrC-ComD-like"/>
    <property type="match status" value="1"/>
</dbReference>
<reference evidence="3" key="2">
    <citation type="journal article" date="2021" name="PeerJ">
        <title>Extensive microbial diversity within the chicken gut microbiome revealed by metagenomics and culture.</title>
        <authorList>
            <person name="Gilroy R."/>
            <person name="Ravi A."/>
            <person name="Getino M."/>
            <person name="Pursley I."/>
            <person name="Horton D.L."/>
            <person name="Alikhan N.F."/>
            <person name="Baker D."/>
            <person name="Gharbi K."/>
            <person name="Hall N."/>
            <person name="Watson M."/>
            <person name="Adriaenssens E.M."/>
            <person name="Foster-Nyarko E."/>
            <person name="Jarju S."/>
            <person name="Secka A."/>
            <person name="Antonio M."/>
            <person name="Oren A."/>
            <person name="Chaudhuri R.R."/>
            <person name="La Ragione R."/>
            <person name="Hildebrand F."/>
            <person name="Pallen M.J."/>
        </authorList>
    </citation>
    <scope>NUCLEOTIDE SEQUENCE</scope>
    <source>
        <strain evidence="3">ChiW16-3235</strain>
    </source>
</reference>
<dbReference type="Proteomes" id="UP000823913">
    <property type="component" value="Unassembled WGS sequence"/>
</dbReference>